<evidence type="ECO:0000313" key="1">
    <source>
        <dbReference type="EMBL" id="KOO51464.1"/>
    </source>
</evidence>
<dbReference type="AlphaFoldDB" id="A0A0M0LKB0"/>
<name>A0A0M0LKB0_9BACL</name>
<reference evidence="2" key="1">
    <citation type="submission" date="2015-08" db="EMBL/GenBank/DDBJ databases">
        <title>Fjat-10028 dsm 16317.</title>
        <authorList>
            <person name="Liu B."/>
            <person name="Wang J."/>
            <person name="Zhu Y."/>
            <person name="Liu G."/>
            <person name="Chen Q."/>
            <person name="Chen Z."/>
            <person name="Lan J."/>
            <person name="Che J."/>
            <person name="Ge C."/>
            <person name="Shi H."/>
            <person name="Pan Z."/>
            <person name="Liu X."/>
        </authorList>
    </citation>
    <scope>NUCLEOTIDE SEQUENCE [LARGE SCALE GENOMIC DNA]</scope>
    <source>
        <strain evidence="2">DSM 16317</strain>
    </source>
</reference>
<dbReference type="RefSeq" id="WP_053415605.1">
    <property type="nucleotide sequence ID" value="NZ_LILB01000001.1"/>
</dbReference>
<sequence length="195" mass="22807">MLIEMKEAFLFLLDIYKGKLPQPDLYLLGLIMVIMPLAESIQERRKKSSKSKKWGIIYLKWIPIAFLVSSIYLSGFYFITNMFNNFFSTPEVFHQQQSLRSIAIMSLTMASIASLIVSIWNLNTLFVAKKVLFTFIINSLFIVIGMYLINITWYEIIKLPLWCYGLIGVINTIFMSFLLWEEKEDLVQMQSNEIQ</sequence>
<proteinExistence type="predicted"/>
<evidence type="ECO:0000313" key="2">
    <source>
        <dbReference type="Proteomes" id="UP000036867"/>
    </source>
</evidence>
<dbReference type="GeneID" id="301135081"/>
<gene>
    <name evidence="1" type="ORF">AMD00_03020</name>
</gene>
<dbReference type="EMBL" id="LILB01000001">
    <property type="protein sequence ID" value="KOO51464.1"/>
    <property type="molecule type" value="Genomic_DNA"/>
</dbReference>
<dbReference type="OrthoDB" id="2974317at2"/>
<organism evidence="1 2">
    <name type="scientific">Viridibacillus arvi</name>
    <dbReference type="NCBI Taxonomy" id="263475"/>
    <lineage>
        <taxon>Bacteria</taxon>
        <taxon>Bacillati</taxon>
        <taxon>Bacillota</taxon>
        <taxon>Bacilli</taxon>
        <taxon>Bacillales</taxon>
        <taxon>Caryophanaceae</taxon>
        <taxon>Viridibacillus</taxon>
    </lineage>
</organism>
<keyword evidence="2" id="KW-1185">Reference proteome</keyword>
<accession>A0A0M0LKB0</accession>
<protein>
    <submittedName>
        <fullName evidence="1">Uncharacterized protein</fullName>
    </submittedName>
</protein>
<comment type="caution">
    <text evidence="1">The sequence shown here is derived from an EMBL/GenBank/DDBJ whole genome shotgun (WGS) entry which is preliminary data.</text>
</comment>
<dbReference type="Proteomes" id="UP000036867">
    <property type="component" value="Unassembled WGS sequence"/>
</dbReference>